<dbReference type="Proteomes" id="UP000663848">
    <property type="component" value="Unassembled WGS sequence"/>
</dbReference>
<evidence type="ECO:0000313" key="2">
    <source>
        <dbReference type="Proteomes" id="UP000663848"/>
    </source>
</evidence>
<protein>
    <submittedName>
        <fullName evidence="1">Uncharacterized protein</fullName>
    </submittedName>
</protein>
<evidence type="ECO:0000313" key="1">
    <source>
        <dbReference type="EMBL" id="CAF5111120.1"/>
    </source>
</evidence>
<comment type="caution">
    <text evidence="1">The sequence shown here is derived from an EMBL/GenBank/DDBJ whole genome shotgun (WGS) entry which is preliminary data.</text>
</comment>
<dbReference type="AlphaFoldDB" id="A0A822F066"/>
<organism evidence="1 2">
    <name type="scientific">Rotaria socialis</name>
    <dbReference type="NCBI Taxonomy" id="392032"/>
    <lineage>
        <taxon>Eukaryota</taxon>
        <taxon>Metazoa</taxon>
        <taxon>Spiralia</taxon>
        <taxon>Gnathifera</taxon>
        <taxon>Rotifera</taxon>
        <taxon>Eurotatoria</taxon>
        <taxon>Bdelloidea</taxon>
        <taxon>Philodinida</taxon>
        <taxon>Philodinidae</taxon>
        <taxon>Rotaria</taxon>
    </lineage>
</organism>
<name>A0A822F066_9BILA</name>
<sequence length="80" mass="8988">EDKEQGIYQADIQPKLVGLVDNMNELIMDTIDVTTCSEIADPLSSADHEKLLNINSNTESEGQIERIVKEIKEHGEKFES</sequence>
<dbReference type="EMBL" id="CAJOBR010075534">
    <property type="protein sequence ID" value="CAF5111120.1"/>
    <property type="molecule type" value="Genomic_DNA"/>
</dbReference>
<gene>
    <name evidence="1" type="ORF">QYT958_LOCUS45439</name>
</gene>
<feature type="non-terminal residue" evidence="1">
    <location>
        <position position="1"/>
    </location>
</feature>
<proteinExistence type="predicted"/>
<accession>A0A822F066</accession>
<reference evidence="1" key="1">
    <citation type="submission" date="2021-02" db="EMBL/GenBank/DDBJ databases">
        <authorList>
            <person name="Nowell W R."/>
        </authorList>
    </citation>
    <scope>NUCLEOTIDE SEQUENCE</scope>
</reference>
<feature type="non-terminal residue" evidence="1">
    <location>
        <position position="80"/>
    </location>
</feature>